<dbReference type="CDD" id="cd18080">
    <property type="entry name" value="TrmD-like"/>
    <property type="match status" value="1"/>
</dbReference>
<dbReference type="PANTHER" id="PTHR46417:SF1">
    <property type="entry name" value="TRNA (GUANINE-N(1)-)-METHYLTRANSFERASE"/>
    <property type="match status" value="1"/>
</dbReference>
<reference evidence="18 19" key="1">
    <citation type="submission" date="2020-07" db="EMBL/GenBank/DDBJ databases">
        <title>Transfer of Campylobacter canadensis to the novel genus Avispirillum gen. nov., that also includes two novel species recovered from migratory waterfowl: Avispirillum anseris sp. nov. and Avispirillum brantae sp. nov.</title>
        <authorList>
            <person name="Miller W.G."/>
            <person name="Chapman M.H."/>
            <person name="Yee E."/>
            <person name="Inglis G.D."/>
        </authorList>
    </citation>
    <scope>NUCLEOTIDE SEQUENCE [LARGE SCALE GENOMIC DNA]</scope>
    <source>
        <strain evidence="18 19">L283</strain>
    </source>
</reference>
<evidence type="ECO:0000256" key="16">
    <source>
        <dbReference type="RuleBase" id="RU003464"/>
    </source>
</evidence>
<dbReference type="GO" id="GO:0032259">
    <property type="term" value="P:methylation"/>
    <property type="evidence" value="ECO:0007669"/>
    <property type="project" value="UniProtKB-KW"/>
</dbReference>
<dbReference type="InterPro" id="IPR029028">
    <property type="entry name" value="Alpha/beta_knot_MTases"/>
</dbReference>
<evidence type="ECO:0000256" key="3">
    <source>
        <dbReference type="ARBA" id="ARBA00007630"/>
    </source>
</evidence>
<comment type="subunit">
    <text evidence="4 15 16">Homodimer.</text>
</comment>
<gene>
    <name evidence="15 18" type="primary">trmD</name>
    <name evidence="18" type="ORF">AVCANL283_05165</name>
</gene>
<feature type="binding site" evidence="15">
    <location>
        <position position="108"/>
    </location>
    <ligand>
        <name>S-adenosyl-L-methionine</name>
        <dbReference type="ChEBI" id="CHEBI:59789"/>
    </ligand>
</feature>
<feature type="binding site" evidence="15">
    <location>
        <begin position="128"/>
        <end position="133"/>
    </location>
    <ligand>
        <name>S-adenosyl-L-methionine</name>
        <dbReference type="ChEBI" id="CHEBI:59789"/>
    </ligand>
</feature>
<dbReference type="Proteomes" id="UP000786183">
    <property type="component" value="Unassembled WGS sequence"/>
</dbReference>
<evidence type="ECO:0000313" key="18">
    <source>
        <dbReference type="EMBL" id="MBZ7987490.1"/>
    </source>
</evidence>
<dbReference type="HAMAP" id="MF_00605">
    <property type="entry name" value="TrmD"/>
    <property type="match status" value="1"/>
</dbReference>
<evidence type="ECO:0000313" key="19">
    <source>
        <dbReference type="Proteomes" id="UP000786183"/>
    </source>
</evidence>
<accession>A0ABS7WRV5</accession>
<evidence type="ECO:0000256" key="8">
    <source>
        <dbReference type="ARBA" id="ARBA00022603"/>
    </source>
</evidence>
<dbReference type="InterPro" id="IPR016009">
    <property type="entry name" value="tRNA_MeTrfase_TRMD/TRM10"/>
</dbReference>
<evidence type="ECO:0000256" key="14">
    <source>
        <dbReference type="ARBA" id="ARBA00047783"/>
    </source>
</evidence>
<evidence type="ECO:0000256" key="15">
    <source>
        <dbReference type="HAMAP-Rule" id="MF_00605"/>
    </source>
</evidence>
<evidence type="ECO:0000256" key="5">
    <source>
        <dbReference type="ARBA" id="ARBA00012807"/>
    </source>
</evidence>
<evidence type="ECO:0000256" key="9">
    <source>
        <dbReference type="ARBA" id="ARBA00022679"/>
    </source>
</evidence>
<comment type="similarity">
    <text evidence="3 15 16">Belongs to the RNA methyltransferase TrmD family.</text>
</comment>
<keyword evidence="10 15" id="KW-0949">S-adenosyl-L-methionine</keyword>
<comment type="subcellular location">
    <subcellularLocation>
        <location evidence="2 15 16">Cytoplasm</location>
    </subcellularLocation>
</comment>
<keyword evidence="9 15" id="KW-0808">Transferase</keyword>
<dbReference type="InterPro" id="IPR002649">
    <property type="entry name" value="tRNA_m1G_MeTrfase_TrmD"/>
</dbReference>
<evidence type="ECO:0000256" key="6">
    <source>
        <dbReference type="ARBA" id="ARBA00014679"/>
    </source>
</evidence>
<dbReference type="Gene3D" id="3.40.1280.10">
    <property type="match status" value="1"/>
</dbReference>
<dbReference type="SUPFAM" id="SSF75217">
    <property type="entry name" value="alpha/beta knot"/>
    <property type="match status" value="1"/>
</dbReference>
<evidence type="ECO:0000256" key="10">
    <source>
        <dbReference type="ARBA" id="ARBA00022691"/>
    </source>
</evidence>
<dbReference type="NCBIfam" id="NF000648">
    <property type="entry name" value="PRK00026.1"/>
    <property type="match status" value="1"/>
</dbReference>
<keyword evidence="8 15" id="KW-0489">Methyltransferase</keyword>
<evidence type="ECO:0000256" key="13">
    <source>
        <dbReference type="ARBA" id="ARBA00033392"/>
    </source>
</evidence>
<comment type="function">
    <text evidence="1 15 16">Specifically methylates guanosine-37 in various tRNAs.</text>
</comment>
<sequence>MKFNFITLFPELISPYFNASILKNAINNNLLEIHCDNPREYSLNKHKKVDDYKIGGGAGMLMSAQPLFDCLKNYKNSHIIFLSPVAKSFKQIDAKRLALKDEITFVCGRYEGIDERVIEYFANEVFSIGDYILTGGELAALCLCDSIARNIPNVIKQESLIEESFEDDFLEAPAFTKPFEFEFKEKRKKFYSISSLIKGNHAKIKILKNQLSLCKCKFHRPDLLAKSSNFKDI</sequence>
<keyword evidence="7 15" id="KW-0963">Cytoplasm</keyword>
<evidence type="ECO:0000256" key="1">
    <source>
        <dbReference type="ARBA" id="ARBA00002634"/>
    </source>
</evidence>
<dbReference type="EC" id="2.1.1.228" evidence="5 15"/>
<dbReference type="InterPro" id="IPR029026">
    <property type="entry name" value="tRNA_m1G_MTases_N"/>
</dbReference>
<dbReference type="GO" id="GO:0052906">
    <property type="term" value="F:tRNA (guanine(37)-N1)-methyltransferase activity"/>
    <property type="evidence" value="ECO:0007669"/>
    <property type="project" value="UniProtKB-EC"/>
</dbReference>
<keyword evidence="11 15" id="KW-0819">tRNA processing</keyword>
<evidence type="ECO:0000256" key="11">
    <source>
        <dbReference type="ARBA" id="ARBA00022694"/>
    </source>
</evidence>
<evidence type="ECO:0000256" key="12">
    <source>
        <dbReference type="ARBA" id="ARBA00029736"/>
    </source>
</evidence>
<evidence type="ECO:0000256" key="2">
    <source>
        <dbReference type="ARBA" id="ARBA00004496"/>
    </source>
</evidence>
<dbReference type="PANTHER" id="PTHR46417">
    <property type="entry name" value="TRNA (GUANINE-N(1)-)-METHYLTRANSFERASE"/>
    <property type="match status" value="1"/>
</dbReference>
<dbReference type="PIRSF" id="PIRSF000386">
    <property type="entry name" value="tRNA_mtase"/>
    <property type="match status" value="1"/>
</dbReference>
<name>A0ABS7WRV5_9BACT</name>
<dbReference type="EMBL" id="JACGBB010000009">
    <property type="protein sequence ID" value="MBZ7987490.1"/>
    <property type="molecule type" value="Genomic_DNA"/>
</dbReference>
<protein>
    <recommendedName>
        <fullName evidence="6 15">tRNA (guanine-N(1)-)-methyltransferase</fullName>
        <ecNumber evidence="5 15">2.1.1.228</ecNumber>
    </recommendedName>
    <alternativeName>
        <fullName evidence="12 15">M1G-methyltransferase</fullName>
    </alternativeName>
    <alternativeName>
        <fullName evidence="13 15">tRNA [GM37] methyltransferase</fullName>
    </alternativeName>
</protein>
<comment type="caution">
    <text evidence="18">The sequence shown here is derived from an EMBL/GenBank/DDBJ whole genome shotgun (WGS) entry which is preliminary data.</text>
</comment>
<feature type="domain" description="tRNA methyltransferase TRMD/TRM10-type" evidence="17">
    <location>
        <begin position="1"/>
        <end position="225"/>
    </location>
</feature>
<comment type="catalytic activity">
    <reaction evidence="14 15 16">
        <text>guanosine(37) in tRNA + S-adenosyl-L-methionine = N(1)-methylguanosine(37) in tRNA + S-adenosyl-L-homocysteine + H(+)</text>
        <dbReference type="Rhea" id="RHEA:36899"/>
        <dbReference type="Rhea" id="RHEA-COMP:10145"/>
        <dbReference type="Rhea" id="RHEA-COMP:10147"/>
        <dbReference type="ChEBI" id="CHEBI:15378"/>
        <dbReference type="ChEBI" id="CHEBI:57856"/>
        <dbReference type="ChEBI" id="CHEBI:59789"/>
        <dbReference type="ChEBI" id="CHEBI:73542"/>
        <dbReference type="ChEBI" id="CHEBI:74269"/>
        <dbReference type="EC" id="2.1.1.228"/>
    </reaction>
</comment>
<dbReference type="NCBIfam" id="TIGR00088">
    <property type="entry name" value="trmD"/>
    <property type="match status" value="1"/>
</dbReference>
<dbReference type="InterPro" id="IPR023148">
    <property type="entry name" value="tRNA_m1G_MeTrfase_C_sf"/>
</dbReference>
<proteinExistence type="inferred from homology"/>
<evidence type="ECO:0000256" key="7">
    <source>
        <dbReference type="ARBA" id="ARBA00022490"/>
    </source>
</evidence>
<dbReference type="Gene3D" id="1.10.1270.20">
    <property type="entry name" value="tRNA(m1g37)methyltransferase, domain 2"/>
    <property type="match status" value="1"/>
</dbReference>
<organism evidence="18 19">
    <name type="scientific">Campylobacter canadensis</name>
    <dbReference type="NCBI Taxonomy" id="449520"/>
    <lineage>
        <taxon>Bacteria</taxon>
        <taxon>Pseudomonadati</taxon>
        <taxon>Campylobacterota</taxon>
        <taxon>Epsilonproteobacteria</taxon>
        <taxon>Campylobacterales</taxon>
        <taxon>Campylobacteraceae</taxon>
        <taxon>Campylobacter</taxon>
    </lineage>
</organism>
<dbReference type="RefSeq" id="WP_172233579.1">
    <property type="nucleotide sequence ID" value="NZ_CP035946.1"/>
</dbReference>
<evidence type="ECO:0000259" key="17">
    <source>
        <dbReference type="Pfam" id="PF01746"/>
    </source>
</evidence>
<evidence type="ECO:0000256" key="4">
    <source>
        <dbReference type="ARBA" id="ARBA00011738"/>
    </source>
</evidence>
<dbReference type="Pfam" id="PF01746">
    <property type="entry name" value="tRNA_m1G_MT"/>
    <property type="match status" value="1"/>
</dbReference>
<keyword evidence="19" id="KW-1185">Reference proteome</keyword>